<sequence length="646" mass="69261">MMAALMIATGGGFAAAQPTTTPTPSASAPATTTPAARTTEARPAERSATSSNATSPATPPTSSSLAPPTTEVVPPPAASSAPTTTASTESSPSAAPTPPANGKKIPYTGKPTENPNATIIPGKMRSDREELPEGFTKEDADKAEIAEAKILAASKPRNARTATTATNAIAAAAPTDCMTYFPQWMYQVCGAIRVKYDSLGGPASFLLLPTSNELVNPDGYGRRNTFQNGPIYWSAASGAHPVVNHFFAAWQRNGWEAGPLGYPTTDEIVNPDGLGRRQEFQNTAAIYWKLNEAYAVRGAVRDKWNTVGAEQGFLGYPSSDELGTPDGIGRFNRFANGAIYWTAGTGAQAMSTTFFTKWGSLGYETGSLGYPIAGDLLNADNVGRRQQFQRGYIYWHPSVGANSVHGRILEQWNTLGSEGGSMGYPVTDEQSSIPLIAPVGAVTQFFQNGSLIWSGQNNEVLRGGWKDVASSSAAQKSSQTSEGSGMVAPMFQSPCPEGTQDYEGAQSAYNCVIRFQDIGGTWINVRAGRGDPNGFGQLHYKTDHQVKDRWVELLLQDSYGVPTNFDAEGTGVTENPDRYRYAQAYYVDNFRGKTSYLITFEVIADFAETNQVSDHTQFGVVTSFCSDPNDNDNIIKFCPQLPTPYL</sequence>
<feature type="region of interest" description="Disordered" evidence="1">
    <location>
        <begin position="472"/>
        <end position="499"/>
    </location>
</feature>
<feature type="signal peptide" evidence="2">
    <location>
        <begin position="1"/>
        <end position="16"/>
    </location>
</feature>
<evidence type="ECO:0000256" key="1">
    <source>
        <dbReference type="SAM" id="MobiDB-lite"/>
    </source>
</evidence>
<feature type="compositionally biased region" description="Low complexity" evidence="1">
    <location>
        <begin position="46"/>
        <end position="94"/>
    </location>
</feature>
<feature type="chain" id="PRO_5004176182" description="LGFP repeat-containing protein" evidence="2">
    <location>
        <begin position="17"/>
        <end position="646"/>
    </location>
</feature>
<dbReference type="EMBL" id="CP000434">
    <property type="protein sequence ID" value="ABH00782.1"/>
    <property type="molecule type" value="Genomic_DNA"/>
</dbReference>
<evidence type="ECO:0000313" key="4">
    <source>
        <dbReference type="Proteomes" id="UP000008710"/>
    </source>
</evidence>
<dbReference type="AlphaFoldDB" id="Q0RVA4"/>
<dbReference type="InterPro" id="IPR013207">
    <property type="entry name" value="LGFP"/>
</dbReference>
<dbReference type="HOGENOM" id="CLU_404226_0_0_11"/>
<protein>
    <recommendedName>
        <fullName evidence="5">LGFP repeat-containing protein</fullName>
    </recommendedName>
</protein>
<keyword evidence="3" id="KW-0614">Plasmid</keyword>
<evidence type="ECO:0000313" key="3">
    <source>
        <dbReference type="EMBL" id="ABH00782.1"/>
    </source>
</evidence>
<dbReference type="Proteomes" id="UP000008710">
    <property type="component" value="Plasmid pRHL3"/>
</dbReference>
<feature type="compositionally biased region" description="Low complexity" evidence="1">
    <location>
        <begin position="14"/>
        <end position="38"/>
    </location>
</feature>
<gene>
    <name evidence="3" type="ordered locus">RHA1_ro11135</name>
</gene>
<reference evidence="4" key="1">
    <citation type="journal article" date="2006" name="Proc. Natl. Acad. Sci. U.S.A.">
        <title>The complete genome of Rhodococcus sp. RHA1 provides insights into a catabolic powerhouse.</title>
        <authorList>
            <person name="McLeod M.P."/>
            <person name="Warren R.L."/>
            <person name="Hsiao W.W.L."/>
            <person name="Araki N."/>
            <person name="Myhre M."/>
            <person name="Fernandes C."/>
            <person name="Miyazawa D."/>
            <person name="Wong W."/>
            <person name="Lillquist A.L."/>
            <person name="Wang D."/>
            <person name="Dosanjh M."/>
            <person name="Hara H."/>
            <person name="Petrescu A."/>
            <person name="Morin R.D."/>
            <person name="Yang G."/>
            <person name="Stott J.M."/>
            <person name="Schein J.E."/>
            <person name="Shin H."/>
            <person name="Smailus D."/>
            <person name="Siddiqui A.S."/>
            <person name="Marra M.A."/>
            <person name="Jones S.J.M."/>
            <person name="Holt R."/>
            <person name="Brinkman F.S.L."/>
            <person name="Miyauchi K."/>
            <person name="Fukuda M."/>
            <person name="Davies J.E."/>
            <person name="Mohn W.W."/>
            <person name="Eltis L.D."/>
        </authorList>
    </citation>
    <scope>NUCLEOTIDE SEQUENCE [LARGE SCALE GENOMIC DNA]</scope>
    <source>
        <strain evidence="4">RHA1</strain>
    </source>
</reference>
<feature type="compositionally biased region" description="Low complexity" evidence="1">
    <location>
        <begin position="472"/>
        <end position="481"/>
    </location>
</feature>
<accession>Q0RVA4</accession>
<feature type="region of interest" description="Disordered" evidence="1">
    <location>
        <begin position="1"/>
        <end position="120"/>
    </location>
</feature>
<dbReference type="eggNOG" id="COG5479">
    <property type="taxonomic scope" value="Bacteria"/>
</dbReference>
<name>Q0RVA4_RHOJR</name>
<keyword evidence="2" id="KW-0732">Signal</keyword>
<dbReference type="KEGG" id="rha:RHA1_ro11135"/>
<evidence type="ECO:0000256" key="2">
    <source>
        <dbReference type="SAM" id="SignalP"/>
    </source>
</evidence>
<evidence type="ECO:0008006" key="5">
    <source>
        <dbReference type="Google" id="ProtNLM"/>
    </source>
</evidence>
<geneLocation type="plasmid" evidence="3 4">
    <name>pRHL3</name>
</geneLocation>
<proteinExistence type="predicted"/>
<organism evidence="3 4">
    <name type="scientific">Rhodococcus jostii (strain RHA1)</name>
    <dbReference type="NCBI Taxonomy" id="101510"/>
    <lineage>
        <taxon>Bacteria</taxon>
        <taxon>Bacillati</taxon>
        <taxon>Actinomycetota</taxon>
        <taxon>Actinomycetes</taxon>
        <taxon>Mycobacteriales</taxon>
        <taxon>Nocardiaceae</taxon>
        <taxon>Rhodococcus</taxon>
    </lineage>
</organism>
<dbReference type="Pfam" id="PF08310">
    <property type="entry name" value="LGFP"/>
    <property type="match status" value="4"/>
</dbReference>